<accession>A0A9Q5HUC8</accession>
<dbReference type="AlphaFoldDB" id="A0A9Q5HUC8"/>
<gene>
    <name evidence="1" type="ORF">A7U60_g6757</name>
</gene>
<protein>
    <submittedName>
        <fullName evidence="1">Histone H4 (ISS)</fullName>
    </submittedName>
</protein>
<reference evidence="1" key="1">
    <citation type="submission" date="2016-06" db="EMBL/GenBank/DDBJ databases">
        <title>Draft Genome sequence of the fungus Inonotus baumii.</title>
        <authorList>
            <person name="Zhu H."/>
            <person name="Lin W."/>
        </authorList>
    </citation>
    <scope>NUCLEOTIDE SEQUENCE</scope>
    <source>
        <strain evidence="1">821</strain>
    </source>
</reference>
<proteinExistence type="predicted"/>
<evidence type="ECO:0000313" key="1">
    <source>
        <dbReference type="EMBL" id="OCB86168.1"/>
    </source>
</evidence>
<sequence length="109" mass="12100">MLGVSDGIPDDILQEDLEYTTGLFVDQTRDTLYTTAASKTTNRLGNTKCNVSKAKVAGFPNEEQVTYRLRNTLDVITKDLTVTLCTTFAETLSSTSTKTKTRAEVSRRR</sequence>
<evidence type="ECO:0000313" key="2">
    <source>
        <dbReference type="Proteomes" id="UP000757232"/>
    </source>
</evidence>
<comment type="caution">
    <text evidence="1">The sequence shown here is derived from an EMBL/GenBank/DDBJ whole genome shotgun (WGS) entry which is preliminary data.</text>
</comment>
<dbReference type="Proteomes" id="UP000757232">
    <property type="component" value="Unassembled WGS sequence"/>
</dbReference>
<dbReference type="OrthoDB" id="10071251at2759"/>
<dbReference type="EMBL" id="LNZH02000204">
    <property type="protein sequence ID" value="OCB86168.1"/>
    <property type="molecule type" value="Genomic_DNA"/>
</dbReference>
<organism evidence="1 2">
    <name type="scientific">Sanghuangporus baumii</name>
    <name type="common">Phellinus baumii</name>
    <dbReference type="NCBI Taxonomy" id="108892"/>
    <lineage>
        <taxon>Eukaryota</taxon>
        <taxon>Fungi</taxon>
        <taxon>Dikarya</taxon>
        <taxon>Basidiomycota</taxon>
        <taxon>Agaricomycotina</taxon>
        <taxon>Agaricomycetes</taxon>
        <taxon>Hymenochaetales</taxon>
        <taxon>Hymenochaetaceae</taxon>
        <taxon>Sanghuangporus</taxon>
    </lineage>
</organism>
<keyword evidence="2" id="KW-1185">Reference proteome</keyword>
<name>A0A9Q5HUC8_SANBA</name>